<feature type="signal peptide" evidence="1">
    <location>
        <begin position="1"/>
        <end position="20"/>
    </location>
</feature>
<dbReference type="EMBL" id="BTSY01000002">
    <property type="protein sequence ID" value="GMT12770.1"/>
    <property type="molecule type" value="Genomic_DNA"/>
</dbReference>
<reference evidence="2" key="1">
    <citation type="submission" date="2023-10" db="EMBL/GenBank/DDBJ databases">
        <title>Genome assembly of Pristionchus species.</title>
        <authorList>
            <person name="Yoshida K."/>
            <person name="Sommer R.J."/>
        </authorList>
    </citation>
    <scope>NUCLEOTIDE SEQUENCE</scope>
    <source>
        <strain evidence="2">RS5133</strain>
    </source>
</reference>
<organism evidence="2 3">
    <name type="scientific">Pristionchus fissidentatus</name>
    <dbReference type="NCBI Taxonomy" id="1538716"/>
    <lineage>
        <taxon>Eukaryota</taxon>
        <taxon>Metazoa</taxon>
        <taxon>Ecdysozoa</taxon>
        <taxon>Nematoda</taxon>
        <taxon>Chromadorea</taxon>
        <taxon>Rhabditida</taxon>
        <taxon>Rhabditina</taxon>
        <taxon>Diplogasteromorpha</taxon>
        <taxon>Diplogasteroidea</taxon>
        <taxon>Neodiplogasteridae</taxon>
        <taxon>Pristionchus</taxon>
    </lineage>
</organism>
<dbReference type="AlphaFoldDB" id="A0AAV5UZQ8"/>
<name>A0AAV5UZQ8_9BILA</name>
<dbReference type="Proteomes" id="UP001432322">
    <property type="component" value="Unassembled WGS sequence"/>
</dbReference>
<evidence type="ECO:0000313" key="2">
    <source>
        <dbReference type="EMBL" id="GMT12770.1"/>
    </source>
</evidence>
<keyword evidence="1" id="KW-0732">Signal</keyword>
<proteinExistence type="predicted"/>
<evidence type="ECO:0008006" key="4">
    <source>
        <dbReference type="Google" id="ProtNLM"/>
    </source>
</evidence>
<feature type="chain" id="PRO_5044022943" description="DUF1795 domain-containing protein" evidence="1">
    <location>
        <begin position="21"/>
        <end position="195"/>
    </location>
</feature>
<accession>A0AAV5UZQ8</accession>
<feature type="non-terminal residue" evidence="2">
    <location>
        <position position="1"/>
    </location>
</feature>
<comment type="caution">
    <text evidence="2">The sequence shown here is derived from an EMBL/GenBank/DDBJ whole genome shotgun (WGS) entry which is preliminary data.</text>
</comment>
<keyword evidence="3" id="KW-1185">Reference proteome</keyword>
<gene>
    <name evidence="2" type="ORF">PFISCL1PPCAC_4067</name>
</gene>
<evidence type="ECO:0000256" key="1">
    <source>
        <dbReference type="SAM" id="SignalP"/>
    </source>
</evidence>
<evidence type="ECO:0000313" key="3">
    <source>
        <dbReference type="Proteomes" id="UP001432322"/>
    </source>
</evidence>
<protein>
    <recommendedName>
        <fullName evidence="4">DUF1795 domain-containing protein</fullName>
    </recommendedName>
</protein>
<sequence length="195" mass="21107">STMICALVLSALLLVRPASGCGSGVGGTNDYEILQDPVFNMDISPPVAWTFFPQPAAATTPALFFVGQSNETMTAKMRADTDIKAAMIEAMVDAQLPVYNVQVSNTYQPESFANPGALTTGTGDQYGKLEGGAITQFYRGAAMIVFAPYTKSVDVTVRNAQTTRYTWNLVKNNFLQKMALNYNAKFTGDVTVNRF</sequence>